<dbReference type="PANTHER" id="PTHR43266">
    <property type="entry name" value="MACROLIDE-EFFLUX PROTEIN"/>
    <property type="match status" value="1"/>
</dbReference>
<evidence type="ECO:0000256" key="4">
    <source>
        <dbReference type="ARBA" id="ARBA00022692"/>
    </source>
</evidence>
<name>A0A9X7YGB2_SPHYA</name>
<dbReference type="EMBL" id="CP060124">
    <property type="protein sequence ID" value="QNG49585.1"/>
    <property type="molecule type" value="Genomic_DNA"/>
</dbReference>
<feature type="transmembrane region" description="Helical" evidence="7">
    <location>
        <begin position="171"/>
        <end position="190"/>
    </location>
</feature>
<feature type="transmembrane region" description="Helical" evidence="7">
    <location>
        <begin position="217"/>
        <end position="245"/>
    </location>
</feature>
<dbReference type="Proteomes" id="UP001162318">
    <property type="component" value="Unassembled WGS sequence"/>
</dbReference>
<reference evidence="8" key="2">
    <citation type="submission" date="2022-09" db="EMBL/GenBank/DDBJ databases">
        <title>Intensive care unit water sources are persistently colonized with multi-drug resistant bacteria and are the site of extensive horizontal gene transfer of antibiotic resistance genes.</title>
        <authorList>
            <person name="Diorio-Toth L."/>
        </authorList>
    </citation>
    <scope>NUCLEOTIDE SEQUENCE</scope>
    <source>
        <strain evidence="8">GD03659</strain>
    </source>
</reference>
<dbReference type="Proteomes" id="UP000515377">
    <property type="component" value="Plasmid pSYA3-1"/>
</dbReference>
<feature type="transmembrane region" description="Helical" evidence="7">
    <location>
        <begin position="370"/>
        <end position="390"/>
    </location>
</feature>
<dbReference type="InterPro" id="IPR011701">
    <property type="entry name" value="MFS"/>
</dbReference>
<keyword evidence="6 7" id="KW-0472">Membrane</keyword>
<keyword evidence="2" id="KW-0813">Transport</keyword>
<dbReference type="PANTHER" id="PTHR43266:SF2">
    <property type="entry name" value="MAJOR FACILITATOR SUPERFAMILY (MFS) PROFILE DOMAIN-CONTAINING PROTEIN"/>
    <property type="match status" value="1"/>
</dbReference>
<evidence type="ECO:0000256" key="7">
    <source>
        <dbReference type="SAM" id="Phobius"/>
    </source>
</evidence>
<reference evidence="9 11" key="1">
    <citation type="submission" date="2020-07" db="EMBL/GenBank/DDBJ databases">
        <title>Whole genome sequence of Sphingobium yanoikuyae A3.</title>
        <authorList>
            <person name="Han S.-S."/>
        </authorList>
    </citation>
    <scope>NUCLEOTIDE SEQUENCE [LARGE SCALE GENOMIC DNA]</scope>
    <source>
        <strain evidence="9 11">A3</strain>
        <plasmid evidence="9 11">pSYA3-1</plasmid>
    </source>
</reference>
<evidence type="ECO:0000256" key="1">
    <source>
        <dbReference type="ARBA" id="ARBA00004651"/>
    </source>
</evidence>
<dbReference type="GO" id="GO:0005886">
    <property type="term" value="C:plasma membrane"/>
    <property type="evidence" value="ECO:0007669"/>
    <property type="project" value="UniProtKB-SubCell"/>
</dbReference>
<dbReference type="GO" id="GO:0022857">
    <property type="term" value="F:transmembrane transporter activity"/>
    <property type="evidence" value="ECO:0007669"/>
    <property type="project" value="InterPro"/>
</dbReference>
<feature type="transmembrane region" description="Helical" evidence="7">
    <location>
        <begin position="251"/>
        <end position="271"/>
    </location>
</feature>
<keyword evidence="4 7" id="KW-0812">Transmembrane</keyword>
<dbReference type="EMBL" id="JAOCKX010000075">
    <property type="protein sequence ID" value="MDH2134905.1"/>
    <property type="molecule type" value="Genomic_DNA"/>
</dbReference>
<evidence type="ECO:0000313" key="9">
    <source>
        <dbReference type="EMBL" id="QNG49585.1"/>
    </source>
</evidence>
<geneLocation type="plasmid" evidence="9 11">
    <name>pSYA3-1</name>
</geneLocation>
<organism evidence="9 11">
    <name type="scientific">Sphingobium yanoikuyae</name>
    <name type="common">Sphingomonas yanoikuyae</name>
    <dbReference type="NCBI Taxonomy" id="13690"/>
    <lineage>
        <taxon>Bacteria</taxon>
        <taxon>Pseudomonadati</taxon>
        <taxon>Pseudomonadota</taxon>
        <taxon>Alphaproteobacteria</taxon>
        <taxon>Sphingomonadales</taxon>
        <taxon>Sphingomonadaceae</taxon>
        <taxon>Sphingobium</taxon>
    </lineage>
</organism>
<evidence type="ECO:0000313" key="11">
    <source>
        <dbReference type="Proteomes" id="UP000515377"/>
    </source>
</evidence>
<dbReference type="InterPro" id="IPR036259">
    <property type="entry name" value="MFS_trans_sf"/>
</dbReference>
<evidence type="ECO:0000256" key="5">
    <source>
        <dbReference type="ARBA" id="ARBA00022989"/>
    </source>
</evidence>
<sequence length="405" mass="41566">MENTQGSIAIEFRQGWGWLVLAALTISTIGDEITLLTLMFRTAESARAYGVPALLIAELLPGLIAAPWAGRLIDRRGAGRVLVVVSALQAAAIALIAYYPAFTLAGAALLSVLFTITSAATFALIPVLASALGMTLARANSFLEVVRSLGMLAGPVAGGVLVGWMGSTNALLIDAASFTLLLLVVAMSGLRRAPQEHETEETTLLADYRPLLGNRRVMVVTGALSLEVFATAIADVAFVFLIIMTLKSGPATFGVLTALWAAGMLVGAALAERIIGCRIGLAAFGTAAIMGATMLLIGLAPVSLVIVGIAFIAGGGANSVHNVAVRTLLQSECPPADHGKVAAIYGAVTRTAAIGGYVVGGFFVPHDAPSAYLVGGLLGVGAGIIGWRIFNGGWSLAHPIRRGGV</sequence>
<dbReference type="RefSeq" id="WP_185707983.1">
    <property type="nucleotide sequence ID" value="NZ_JAOCKX010000075.1"/>
</dbReference>
<keyword evidence="5 7" id="KW-1133">Transmembrane helix</keyword>
<proteinExistence type="predicted"/>
<feature type="transmembrane region" description="Helical" evidence="7">
    <location>
        <begin position="107"/>
        <end position="133"/>
    </location>
</feature>
<feature type="transmembrane region" description="Helical" evidence="7">
    <location>
        <begin position="81"/>
        <end position="101"/>
    </location>
</feature>
<dbReference type="EMBL" id="CP060124">
    <property type="protein sequence ID" value="QNG49588.1"/>
    <property type="molecule type" value="Genomic_DNA"/>
</dbReference>
<feature type="transmembrane region" description="Helical" evidence="7">
    <location>
        <begin position="16"/>
        <end position="40"/>
    </location>
</feature>
<feature type="transmembrane region" description="Helical" evidence="7">
    <location>
        <begin position="145"/>
        <end position="165"/>
    </location>
</feature>
<keyword evidence="9" id="KW-0614">Plasmid</keyword>
<evidence type="ECO:0000313" key="10">
    <source>
        <dbReference type="EMBL" id="QNG49588.1"/>
    </source>
</evidence>
<dbReference type="AlphaFoldDB" id="A0A9X7YGB2"/>
<dbReference type="Pfam" id="PF07690">
    <property type="entry name" value="MFS_1"/>
    <property type="match status" value="1"/>
</dbReference>
<feature type="transmembrane region" description="Helical" evidence="7">
    <location>
        <begin position="341"/>
        <end position="364"/>
    </location>
</feature>
<protein>
    <submittedName>
        <fullName evidence="9">MFS transporter</fullName>
    </submittedName>
</protein>
<evidence type="ECO:0000313" key="8">
    <source>
        <dbReference type="EMBL" id="MDH2134905.1"/>
    </source>
</evidence>
<evidence type="ECO:0000256" key="2">
    <source>
        <dbReference type="ARBA" id="ARBA00022448"/>
    </source>
</evidence>
<keyword evidence="3" id="KW-1003">Cell membrane</keyword>
<dbReference type="SUPFAM" id="SSF103473">
    <property type="entry name" value="MFS general substrate transporter"/>
    <property type="match status" value="1"/>
</dbReference>
<dbReference type="Gene3D" id="1.20.1250.20">
    <property type="entry name" value="MFS general substrate transporter like domains"/>
    <property type="match status" value="1"/>
</dbReference>
<evidence type="ECO:0000256" key="3">
    <source>
        <dbReference type="ARBA" id="ARBA00022475"/>
    </source>
</evidence>
<feature type="transmembrane region" description="Helical" evidence="7">
    <location>
        <begin position="46"/>
        <end position="69"/>
    </location>
</feature>
<comment type="subcellular location">
    <subcellularLocation>
        <location evidence="1">Cell membrane</location>
        <topology evidence="1">Multi-pass membrane protein</topology>
    </subcellularLocation>
</comment>
<accession>A0A9X7YGB2</accession>
<evidence type="ECO:0000256" key="6">
    <source>
        <dbReference type="ARBA" id="ARBA00023136"/>
    </source>
</evidence>
<gene>
    <name evidence="10" type="ORF">H3V42_32405</name>
    <name evidence="9" type="ORF">H3V42_32805</name>
    <name evidence="8" type="ORF">N5J77_27615</name>
</gene>